<dbReference type="Proteomes" id="UP000507470">
    <property type="component" value="Unassembled WGS sequence"/>
</dbReference>
<accession>A0A6J8F4V7</accession>
<dbReference type="Gene3D" id="2.130.10.10">
    <property type="entry name" value="YVTN repeat-like/Quinoprotein amine dehydrogenase"/>
    <property type="match status" value="2"/>
</dbReference>
<keyword evidence="7" id="KW-1185">Reference proteome</keyword>
<proteinExistence type="predicted"/>
<dbReference type="PANTHER" id="PTHR19871:SF14">
    <property type="entry name" value="DUF4062 DOMAIN-CONTAINING PROTEIN"/>
    <property type="match status" value="1"/>
</dbReference>
<dbReference type="Pfam" id="PF13401">
    <property type="entry name" value="AAA_22"/>
    <property type="match status" value="1"/>
</dbReference>
<dbReference type="InterPro" id="IPR057588">
    <property type="entry name" value="NWD1/2-like_WH"/>
</dbReference>
<feature type="compositionally biased region" description="Acidic residues" evidence="3">
    <location>
        <begin position="2146"/>
        <end position="2189"/>
    </location>
</feature>
<dbReference type="SUPFAM" id="SSF69304">
    <property type="entry name" value="Tricorn protease N-terminal domain"/>
    <property type="match status" value="1"/>
</dbReference>
<organism evidence="6 7">
    <name type="scientific">Mytilus coruscus</name>
    <name type="common">Sea mussel</name>
    <dbReference type="NCBI Taxonomy" id="42192"/>
    <lineage>
        <taxon>Eukaryota</taxon>
        <taxon>Metazoa</taxon>
        <taxon>Spiralia</taxon>
        <taxon>Lophotrochozoa</taxon>
        <taxon>Mollusca</taxon>
        <taxon>Bivalvia</taxon>
        <taxon>Autobranchia</taxon>
        <taxon>Pteriomorphia</taxon>
        <taxon>Mytilida</taxon>
        <taxon>Mytiloidea</taxon>
        <taxon>Mytilidae</taxon>
        <taxon>Mytilinae</taxon>
        <taxon>Mytilus</taxon>
    </lineage>
</organism>
<keyword evidence="1" id="KW-0853">WD repeat</keyword>
<feature type="domain" description="NWD1/2-like winged helix-turn-helix" evidence="5">
    <location>
        <begin position="646"/>
        <end position="699"/>
    </location>
</feature>
<name>A0A6J8F4V7_MYTCO</name>
<gene>
    <name evidence="6" type="ORF">MCOR_58420</name>
</gene>
<evidence type="ECO:0000256" key="3">
    <source>
        <dbReference type="SAM" id="MobiDB-lite"/>
    </source>
</evidence>
<dbReference type="GO" id="GO:0016887">
    <property type="term" value="F:ATP hydrolysis activity"/>
    <property type="evidence" value="ECO:0007669"/>
    <property type="project" value="InterPro"/>
</dbReference>
<keyword evidence="2" id="KW-0677">Repeat</keyword>
<protein>
    <submittedName>
        <fullName evidence="6">Uncharacterized protein</fullName>
    </submittedName>
</protein>
<dbReference type="InterPro" id="IPR027417">
    <property type="entry name" value="P-loop_NTPase"/>
</dbReference>
<dbReference type="InterPro" id="IPR015943">
    <property type="entry name" value="WD40/YVTN_repeat-like_dom_sf"/>
</dbReference>
<feature type="region of interest" description="Disordered" evidence="3">
    <location>
        <begin position="2143"/>
        <end position="2189"/>
    </location>
</feature>
<dbReference type="InterPro" id="IPR052752">
    <property type="entry name" value="NACHT-WD_repeat"/>
</dbReference>
<evidence type="ECO:0000256" key="2">
    <source>
        <dbReference type="ARBA" id="ARBA00022737"/>
    </source>
</evidence>
<feature type="domain" description="ORC1/DEAH AAA+ ATPase" evidence="4">
    <location>
        <begin position="426"/>
        <end position="563"/>
    </location>
</feature>
<dbReference type="SUPFAM" id="SSF52540">
    <property type="entry name" value="P-loop containing nucleoside triphosphate hydrolases"/>
    <property type="match status" value="1"/>
</dbReference>
<dbReference type="Gene3D" id="3.40.50.300">
    <property type="entry name" value="P-loop containing nucleotide triphosphate hydrolases"/>
    <property type="match status" value="1"/>
</dbReference>
<reference evidence="6 7" key="1">
    <citation type="submission" date="2020-06" db="EMBL/GenBank/DDBJ databases">
        <authorList>
            <person name="Li R."/>
            <person name="Bekaert M."/>
        </authorList>
    </citation>
    <scope>NUCLEOTIDE SEQUENCE [LARGE SCALE GENOMIC DNA]</scope>
    <source>
        <strain evidence="7">wild</strain>
    </source>
</reference>
<evidence type="ECO:0000256" key="1">
    <source>
        <dbReference type="ARBA" id="ARBA00022574"/>
    </source>
</evidence>
<dbReference type="SUPFAM" id="SSF50998">
    <property type="entry name" value="Quinoprotein alcohol dehydrogenase-like"/>
    <property type="match status" value="1"/>
</dbReference>
<dbReference type="Pfam" id="PF25469">
    <property type="entry name" value="WHD_NWD1"/>
    <property type="match status" value="1"/>
</dbReference>
<feature type="region of interest" description="Disordered" evidence="3">
    <location>
        <begin position="1537"/>
        <end position="1616"/>
    </location>
</feature>
<evidence type="ECO:0000313" key="6">
    <source>
        <dbReference type="EMBL" id="CAC5426736.1"/>
    </source>
</evidence>
<dbReference type="PANTHER" id="PTHR19871">
    <property type="entry name" value="BETA TRANSDUCIN-RELATED PROTEIN"/>
    <property type="match status" value="1"/>
</dbReference>
<dbReference type="InterPro" id="IPR049945">
    <property type="entry name" value="AAA_22"/>
</dbReference>
<evidence type="ECO:0000313" key="7">
    <source>
        <dbReference type="Proteomes" id="UP000507470"/>
    </source>
</evidence>
<feature type="compositionally biased region" description="Acidic residues" evidence="3">
    <location>
        <begin position="1592"/>
        <end position="1616"/>
    </location>
</feature>
<evidence type="ECO:0000259" key="5">
    <source>
        <dbReference type="Pfam" id="PF25469"/>
    </source>
</evidence>
<feature type="compositionally biased region" description="Basic and acidic residues" evidence="3">
    <location>
        <begin position="1539"/>
        <end position="1591"/>
    </location>
</feature>
<sequence length="2189" mass="251704">MYREFLKKLAVTDTRLLRDETSLKKSGHGYFFIPKTLHNNIYSSFMSAESARKKLREKLKSDPVIWGTVATELQPSDKVVRLFIYGTSEYEHECNRLLETCCRNIKQICKQQGYEFQIVCDSICGIQNEAITDHMTPEIFHQEVTEKLPLDLNFMLLFSPSCGKPSLPRHIPEKEFELIQDKVESSECKQLLSKWYVKDENSVPPKYILQPIATHLPEIISQDGSKKMAATRQWKKESESLLEELLSAAEKALSQEEANGLKLSVTHVDVVSDIVNSGQLVMKKCLWLKPNTTDIKEQELSTLTDSFRNEKLKTSITDLLKDLTTELAKQLPAGNILSYDTTKHEKGVNPANKVQMVDKMVKGVERKLKQMINEAIKKRQLYSIKSPLYDESLQHLLYCQSKYKNFQGNKDVIERMRKYVLDTSKKTCKFRIIHGAPGSGKTFVMSMIAAKASEWWTKKKRGNIPVIMRFVRLTPGSSNLLDLLQSIIDEIRTIHDREQQASPKGFKEIIAAFEQTLNSTTKTMVILIDGVDQLDPGFNLTKSKFWIPQSIRSNIRFILSTTDNEFFSILKEKLPEECFIPVISTKTDLTSILNHSLMKNKRKLTTSQQDLLMNSFNDGCVPLHLNLCISEALKWTSYMDMSNIQIKETIKDAIHSLFEELEVCHGQIFVSRALGYLTASKKGLSEAELEDILSCDNAVFYFVAKKGLSEAELKDILSCDNAVFYFVAKKGLSEAELEDILSCDNAVFHFVAKKSLSEAELEDILSCDNAVFYFVAKKGLSEAELEDILSCDNAVFYFVAKKSLSEAELEDILSCDNAVFYFVAKKGLSEAELEDILSCDNDVLNEVFVDKILAGQRFTSLLLIRLLCDMEQFTVVRELEGGMVTTWCNKVVKDIAEDRYCKDRTSLHGRLSDYFSGTMAYDHKKPFVNRNDGKDSTDRYVASQPIKYDSTYNGRKLGNLPYHLIMNGNISRLKEECLLNVEFLTSKLDYSSFRSVQEDFELARRQTDDRQIDLVFEALLLSQKALEINPKLFVQQMYLRLADVKETEEFSQLCRKVNINYLCPNTNVLFKVGSPLVYDFSNSIVDVNSFDLMQNGNMAVLCCRLRHIELWNIKNYCLVKRIEGVVSNNRKDVYKYVHSVVDDTLILVQVISCDFIAMNHIGEQIYSIPVEKLYHIVYVMEVFLYNLQTGEKITDIEISCSPTEKNAGFARRLCYGSKNYAIALSCRRLDIWVVDIVRKTAYKSGILQPFIPPRKMKRKLITAIKNTDKEIDNSSDLDIDSKATICLLMGKNVLFWWKECFFVVDLETGFRQTLFRNAEYILDVQSVDMENFFTVSKLKEFDGRDFKKWSISKRSNPGEITQYLGKTHFHVMPNSRYALVIVETKKMKKMMVYDFMDKKIVSEANINALPQSLVFIDDMRAVMNFSGYCDVYGLHLIDLKEMKETPIQGEMYDSVPVVMVKLWQRICNSKRNGKHLKFYNMKTHKATDILKFPDTMRSYIGSKNYAIALSCRRLDIWVVDIVRKTAYKSGILQPFIPPRNEKKIDNSHQNTDKEIDNSSVNTDKEIDNSSVNTDKEIDKSNDNIDKDNNKIDEEEEDDDDEDEEEEEEDDDDEDEETLYYIKNVAITTDEKHIVASNKKNRNLHLIDIKTFETSKSLLGDLDIDSKAYHMSPDGKKMYYSGGKSLFVVDLETGFRQTLFRNAEYILDVQSVDMENFFTVSKLKEFDGRDFKKWSISKRSNPGEITQYLGKTVSIFHVMPNSRYALVIVETKKMKKMMVYDSMDKKIVSEANINALPQSLVFIDDMRAVMNFSGYCDVYGLHLIDLKEMKETPIQGEMYDSVPVVMVNYGKEYVTATRNGKHLKFYNMKTHKATDILKFPDTMRSYIGDYIATNANGTMMSILMQASSSYFNNLKVVVIDVETRKIIKILISGRLDSDSDSFAETMLLPNNGSFIAVAGNNENDEWIMYLWDLSQDKLRKVLVDPEYNLDRLYSTSVNYENQQAVLLDDDRILTNHQDDLLRLWATQNGSLLARIPGHRSSFPVMYHVPQSPFILTYCESENQMMRLWDKKTFEEIAAFRLDEPVDNIEWCKDGMTFLTFSSEPVVLTKWTIEGPRIPDKSLNYPPAFDEKGLVTEKNLVIKKVITDPDDLDQEEDEEDSDSDIDPEFDDEDDDDEEDDEDDEDEDDDDE</sequence>
<dbReference type="EMBL" id="CACVKT020010448">
    <property type="protein sequence ID" value="CAC5426736.1"/>
    <property type="molecule type" value="Genomic_DNA"/>
</dbReference>
<dbReference type="OrthoDB" id="6100816at2759"/>
<dbReference type="InterPro" id="IPR011047">
    <property type="entry name" value="Quinoprotein_ADH-like_sf"/>
</dbReference>
<evidence type="ECO:0000259" key="4">
    <source>
        <dbReference type="Pfam" id="PF13401"/>
    </source>
</evidence>